<keyword evidence="1" id="KW-0560">Oxidoreductase</keyword>
<dbReference type="PANTHER" id="PTHR10696">
    <property type="entry name" value="GAMMA-BUTYROBETAINE HYDROXYLASE-RELATED"/>
    <property type="match status" value="1"/>
</dbReference>
<evidence type="ECO:0000313" key="5">
    <source>
        <dbReference type="Proteomes" id="UP000256970"/>
    </source>
</evidence>
<sequence length="411" mass="46226">MAHNQKVKFNIIRPLPAIIPPELPPQARDPSQLKVTKQGSVEPYTLVEGPEAWYGRDYQHNIDQWAITLSETHIAELDAAIERVLANKTITQEGNYLHLINSVTKEDFPLETLGPILKEVQQEVLRGRGFALLRGLPVERWSRQQTLIAYWGIGLHWGNLRRQNEKAHLIGHVKDVGVDSKHQNPTTRIYLTSVAQPWHVDGTDVVGLLCLKTAKSGGKSSLASSVTIHNELLKRDPEIVKTLAGTWYMDRKNEVPEGKLPYYVLPVVHYHEGYLATSFNDTYYQLAATPGRHPGVPPLTDAQVKALAAYREVADSVALDFWLQPGDLQLVHNHTQVHNRSAYEDFEDVDQRRHLLRLWIAPSAEDGAFPLHDSFAELWHSTQPGNRGGIYIEGYTEAIPLEAEVGNKLAT</sequence>
<feature type="domain" description="TauD/TfdA-like" evidence="3">
    <location>
        <begin position="103"/>
        <end position="359"/>
    </location>
</feature>
<dbReference type="AlphaFoldDB" id="A0A383W779"/>
<proteinExistence type="predicted"/>
<dbReference type="InterPro" id="IPR003819">
    <property type="entry name" value="TauD/TfdA-like"/>
</dbReference>
<reference evidence="4 5" key="1">
    <citation type="submission" date="2016-10" db="EMBL/GenBank/DDBJ databases">
        <authorList>
            <person name="Cai Z."/>
        </authorList>
    </citation>
    <scope>NUCLEOTIDE SEQUENCE [LARGE SCALE GENOMIC DNA]</scope>
</reference>
<keyword evidence="5" id="KW-1185">Reference proteome</keyword>
<dbReference type="GO" id="GO:0017000">
    <property type="term" value="P:antibiotic biosynthetic process"/>
    <property type="evidence" value="ECO:0007669"/>
    <property type="project" value="UniProtKB-KW"/>
</dbReference>
<evidence type="ECO:0000256" key="2">
    <source>
        <dbReference type="ARBA" id="ARBA00023194"/>
    </source>
</evidence>
<evidence type="ECO:0000313" key="4">
    <source>
        <dbReference type="EMBL" id="SZX73488.1"/>
    </source>
</evidence>
<dbReference type="Gene3D" id="3.60.130.10">
    <property type="entry name" value="Clavaminate synthase-like"/>
    <property type="match status" value="1"/>
</dbReference>
<dbReference type="GO" id="GO:0016491">
    <property type="term" value="F:oxidoreductase activity"/>
    <property type="evidence" value="ECO:0007669"/>
    <property type="project" value="UniProtKB-KW"/>
</dbReference>
<dbReference type="InterPro" id="IPR042098">
    <property type="entry name" value="TauD-like_sf"/>
</dbReference>
<keyword evidence="2" id="KW-0045">Antibiotic biosynthesis</keyword>
<evidence type="ECO:0000259" key="3">
    <source>
        <dbReference type="Pfam" id="PF02668"/>
    </source>
</evidence>
<accession>A0A383W779</accession>
<dbReference type="EMBL" id="FNXT01001192">
    <property type="protein sequence ID" value="SZX73488.1"/>
    <property type="molecule type" value="Genomic_DNA"/>
</dbReference>
<dbReference type="Proteomes" id="UP000256970">
    <property type="component" value="Unassembled WGS sequence"/>
</dbReference>
<evidence type="ECO:0000256" key="1">
    <source>
        <dbReference type="ARBA" id="ARBA00023002"/>
    </source>
</evidence>
<dbReference type="SUPFAM" id="SSF51197">
    <property type="entry name" value="Clavaminate synthase-like"/>
    <property type="match status" value="1"/>
</dbReference>
<protein>
    <recommendedName>
        <fullName evidence="3">TauD/TfdA-like domain-containing protein</fullName>
    </recommendedName>
</protein>
<gene>
    <name evidence="4" type="ORF">BQ4739_LOCUS13760</name>
</gene>
<dbReference type="STRING" id="3088.A0A383W779"/>
<name>A0A383W779_TETOB</name>
<organism evidence="4 5">
    <name type="scientific">Tetradesmus obliquus</name>
    <name type="common">Green alga</name>
    <name type="synonym">Acutodesmus obliquus</name>
    <dbReference type="NCBI Taxonomy" id="3088"/>
    <lineage>
        <taxon>Eukaryota</taxon>
        <taxon>Viridiplantae</taxon>
        <taxon>Chlorophyta</taxon>
        <taxon>core chlorophytes</taxon>
        <taxon>Chlorophyceae</taxon>
        <taxon>CS clade</taxon>
        <taxon>Sphaeropleales</taxon>
        <taxon>Scenedesmaceae</taxon>
        <taxon>Tetradesmus</taxon>
    </lineage>
</organism>
<dbReference type="InterPro" id="IPR050411">
    <property type="entry name" value="AlphaKG_dependent_hydroxylases"/>
</dbReference>
<dbReference type="PANTHER" id="PTHR10696:SF56">
    <property type="entry name" value="TAUD_TFDA-LIKE DOMAIN-CONTAINING PROTEIN"/>
    <property type="match status" value="1"/>
</dbReference>
<dbReference type="Pfam" id="PF02668">
    <property type="entry name" value="TauD"/>
    <property type="match status" value="1"/>
</dbReference>